<organism evidence="1">
    <name type="scientific">invertebrate metagenome</name>
    <dbReference type="NCBI Taxonomy" id="1711999"/>
    <lineage>
        <taxon>unclassified sequences</taxon>
        <taxon>metagenomes</taxon>
        <taxon>organismal metagenomes</taxon>
    </lineage>
</organism>
<dbReference type="EMBL" id="NSIT01000450">
    <property type="protein sequence ID" value="PJE77645.1"/>
    <property type="molecule type" value="Genomic_DNA"/>
</dbReference>
<dbReference type="AlphaFoldDB" id="A0A2H9T334"/>
<accession>A0A2H9T334</accession>
<comment type="caution">
    <text evidence="1">The sequence shown here is derived from an EMBL/GenBank/DDBJ whole genome shotgun (WGS) entry which is preliminary data.</text>
</comment>
<evidence type="ECO:0000313" key="1">
    <source>
        <dbReference type="EMBL" id="PJE77645.1"/>
    </source>
</evidence>
<name>A0A2H9T334_9ZZZZ</name>
<gene>
    <name evidence="1" type="ORF">CI610_03429</name>
</gene>
<protein>
    <submittedName>
        <fullName evidence="1">Uncharacterized protein</fullName>
    </submittedName>
</protein>
<sequence>MEGLQQTVRGIIGSPIGPGVSTRVAEQQFNLTTPGELHSPTGGYRLPISEFGVTSEDISHIDIISEKLKKKIWEGDDINLAHLLMPKYETRGTEDRDGSTINININEVEDPRLTKSLTISEFVTAFGKYKRTICKKAPHRRIKLDRYEANIIEIANIASLLIRKFDSERSEDQICKGIFINMTENEHQGLNKTLTIAESIPNSTLMRQTSLTARVISECARFLKWRKTGVPREKSPAYSQYLKTAPIAMIVY</sequence>
<reference evidence="1" key="1">
    <citation type="journal article" date="2017" name="Appl. Environ. Microbiol.">
        <title>Molecular characterization of an Endozoicomonas-like organism causing infection in king scallop Pecten maximus L.</title>
        <authorList>
            <person name="Cano I."/>
            <person name="van Aerle R."/>
            <person name="Ross S."/>
            <person name="Verner-Jeffreys D.W."/>
            <person name="Paley R.K."/>
            <person name="Rimmer G."/>
            <person name="Ryder D."/>
            <person name="Hooper P."/>
            <person name="Stone D."/>
            <person name="Feist S.W."/>
        </authorList>
    </citation>
    <scope>NUCLEOTIDE SEQUENCE</scope>
</reference>
<proteinExistence type="predicted"/>